<accession>A0A6J5LHH3</accession>
<dbReference type="InterPro" id="IPR013230">
    <property type="entry name" value="Peptidase_M15A_C"/>
</dbReference>
<dbReference type="EMBL" id="LR796262">
    <property type="protein sequence ID" value="CAB4132360.1"/>
    <property type="molecule type" value="Genomic_DNA"/>
</dbReference>
<evidence type="ECO:0000259" key="1">
    <source>
        <dbReference type="Pfam" id="PF08291"/>
    </source>
</evidence>
<protein>
    <submittedName>
        <fullName evidence="2">Peptidase M15A, C-terminal</fullName>
    </submittedName>
</protein>
<dbReference type="Pfam" id="PF08291">
    <property type="entry name" value="Peptidase_M15_3"/>
    <property type="match status" value="1"/>
</dbReference>
<dbReference type="SUPFAM" id="SSF55166">
    <property type="entry name" value="Hedgehog/DD-peptidase"/>
    <property type="match status" value="1"/>
</dbReference>
<feature type="domain" description="Peptidase M15A C-terminal" evidence="1">
    <location>
        <begin position="6"/>
        <end position="120"/>
    </location>
</feature>
<evidence type="ECO:0000313" key="2">
    <source>
        <dbReference type="EMBL" id="CAB4132360.1"/>
    </source>
</evidence>
<sequence>MNLSTHFTLDEATHSAKAIELGISNQPNEQQLENMKIAAEGMEKVRALLGKPIHINSWLRLPAVNVAVGGSAKSSHMDGWAIDFTCSGVGTPLEVAKMIEESDIKFDQIIHEYATWVHISFAPELRMQKMTIMRPTNTHMYASGLLTHDEYKSLA</sequence>
<organism evidence="2">
    <name type="scientific">uncultured Caudovirales phage</name>
    <dbReference type="NCBI Taxonomy" id="2100421"/>
    <lineage>
        <taxon>Viruses</taxon>
        <taxon>Duplodnaviria</taxon>
        <taxon>Heunggongvirae</taxon>
        <taxon>Uroviricota</taxon>
        <taxon>Caudoviricetes</taxon>
        <taxon>Peduoviridae</taxon>
        <taxon>Maltschvirus</taxon>
        <taxon>Maltschvirus maltsch</taxon>
    </lineage>
</organism>
<dbReference type="Gene3D" id="3.30.1380.10">
    <property type="match status" value="1"/>
</dbReference>
<proteinExistence type="predicted"/>
<name>A0A6J5LHH3_9CAUD</name>
<dbReference type="InterPro" id="IPR009045">
    <property type="entry name" value="Zn_M74/Hedgehog-like"/>
</dbReference>
<gene>
    <name evidence="2" type="ORF">UFOVP261_10</name>
</gene>
<reference evidence="2" key="1">
    <citation type="submission" date="2020-04" db="EMBL/GenBank/DDBJ databases">
        <authorList>
            <person name="Chiriac C."/>
            <person name="Salcher M."/>
            <person name="Ghai R."/>
            <person name="Kavagutti S V."/>
        </authorList>
    </citation>
    <scope>NUCLEOTIDE SEQUENCE</scope>
</reference>